<keyword evidence="10" id="KW-0548">Nucleotidyltransferase</keyword>
<dbReference type="GO" id="GO:0016787">
    <property type="term" value="F:hydrolase activity"/>
    <property type="evidence" value="ECO:0007669"/>
    <property type="project" value="UniProtKB-KW"/>
</dbReference>
<evidence type="ECO:0000256" key="23">
    <source>
        <dbReference type="ARBA" id="ARBA00031012"/>
    </source>
</evidence>
<evidence type="ECO:0000256" key="17">
    <source>
        <dbReference type="ARBA" id="ARBA00023200"/>
    </source>
</evidence>
<dbReference type="InterPro" id="IPR039736">
    <property type="entry name" value="L_poly_C"/>
</dbReference>
<protein>
    <recommendedName>
        <fullName evidence="23">Replicase</fullName>
        <ecNumber evidence="21">2.1.1.375</ecNumber>
        <ecNumber evidence="3">2.7.7.48</ecNumber>
        <ecNumber evidence="4">2.7.7.88</ecNumber>
    </recommendedName>
    <alternativeName>
        <fullName evidence="22">Transcriptase</fullName>
    </alternativeName>
</protein>
<proteinExistence type="predicted"/>
<comment type="catalytic activity">
    <reaction evidence="26">
        <text>GTP + H2O = GDP + phosphate + H(+)</text>
        <dbReference type="Rhea" id="RHEA:19669"/>
        <dbReference type="ChEBI" id="CHEBI:15377"/>
        <dbReference type="ChEBI" id="CHEBI:15378"/>
        <dbReference type="ChEBI" id="CHEBI:37565"/>
        <dbReference type="ChEBI" id="CHEBI:43474"/>
        <dbReference type="ChEBI" id="CHEBI:58189"/>
    </reaction>
</comment>
<dbReference type="InterPro" id="IPR025786">
    <property type="entry name" value="Mononega_L_MeTrfase"/>
</dbReference>
<evidence type="ECO:0000256" key="10">
    <source>
        <dbReference type="ARBA" id="ARBA00022695"/>
    </source>
</evidence>
<sequence length="2113" mass="241994">MKKTKMMDLEDFEIEDVGFADEDGEFLDTILPLPKQLNNADLNLDSPLMTDEVENFIKFMLDQPYSTLFQKPSWTILKNYPKVINPQVLTAKGFHRWIGLLLSRPLDYTDGAVNLLEAANSQASITWEIPAAFIKKLGGQGIDYKSFGRSPVSVGYLQLFLECYELTITMATDLNPPDEVFESGNSAVIDRTTDYVVIQSKNLGRSIITKNYWILGGGIVVTKNHLLMLKDLLLARFQTLFSMENRIDKKFDPWDIQKLEQFYQAGDRVLTAYDNLAYDTLKMVEPLCILKLSEIARSYRPLIPKLPDFESFLAGELVKIKETQPEFMKVAGLIDEQTSHEVVLQFFGCYRHWGHPNIDYFGGLKQLHAQVTLKKTVDDELAQAIASDLAKLVLKSNFKRHKTWAVDKKLVPVNHVLYPFISNNTWPTPAAEADVGDVWHKLPLIRCFDIPDLIDPAAIYSDKAHSIYYSELLDHIRNRGDSRIPTRRVLSTFLSTPARNWPRFLKEIDEQGLPQDALIIGLRAKERELKRQGRFFALMSWELREYFVVTEYLIKEHFVPLFNGLTMADDLTGVIQKMLRSTRGHGHDDYTSLTISNHLDYSKWNNHQRKESNKYVFEVMGKFLGYPNLIARTHEFFEKSLVYFCNRPDLMCVHGNEILNRNDDFRVCWQGQLGGLEGLRQKGWSIVNLLLILRVSEMRNTEVRILAQGDNQVLNMHYKLPPGRDDEEIRRCIDEIITNNNAMMENVRKLSDSLGLIINQDETVQSCDFLVYGKVPIFRGNVLIPESKRWSRINCLSNDQLPGYRSVLSTVGSTALGVSHFSGSYIDPLIRYNFFFNLSRNLLEKWNPILNADLRKLIKTQCEDNIWQYWITAAYLDPSLGGICGVNPARFLIRGFPDPITEGLSFWKFVSTELRPHVRRLALTYGDPAINEFRIADFPRLLEDPMSLNIPGPTSAQMIIRNEVKNIIREKRSLIKNEIIGTAIDRSEAESCKLEGFLLDVKPRFPRFLSEFKAATFVGLSESLVGLYENSKTIRIKFLAHASRDLSKDLIHSERTALEHLLSFAKTLTEKNEWECSSLRADYLRKVSWGPDIIGATIPHPLELLGIPKTNRSHCLQCPEGKNDYVVTVVDGRSIFTTTSRGMYPPYLGSRTTESTSIFNPWEREVRVPLIRRAVDMRRCLNWFVKLDSVLGKSIFANIKSITGQDLSASAEGFLRTGSALHRFSSSRQQAGGYASVSPSTLSRMFTTTDKMSDIGQKNYDFMYQSLILYAQTSTLAIADLSLVKLVHHHISCQSCIREIDEVMLDSEIQYSPLDYYDQIRFWLPDELKIIPTAIKLPIPTGEWKTVSQREGSYHIGRAVGFLFGETRTKSSNNFDDSALFPLTIREKVTPETFLAGILEGLAMAASLDVLHRRNVVTLAKPWETFAGCISNLIHELSMSSPLQALMSRGPLHVCIVQSSHRVPPSYPLNASDSGSVIRHFFKTKFYQDYKDHSHKFLYYTLWIFADLISSNITGPFLISRSILSLLTKTKLMRRQSDFLRKLREAAINFRNPDKPNRENSTNGLQYPQEILNQVFICESEVRHAVKDYSIVETKPNDEILKFGRELVGHVRDCKVLFLPDEGEKPPIIHPPRYSYPLISGLRSFQCATGAHYKLRCLLARYNITYRDFLCGGDGSGGLTSCLLRWQPDSKGIFNSLLDLRNINLRGSRPAEPSAVSALGHRRFGCVNLESVWEHPSDLSQTETWRYFKDTATSEGLNIDLIVLDMERVERTQGLIIKNLVDNVPKLLQRGGTLIYKSYVWSLINKELDYLVIKLGRCFDQVYIAQTEFSSSFTSEIYLVFTDYGETHLRGEYLDMYSLWSYLQDCYCYKNMESELKRFRRCSEYDFFVGVPKVLIPELRTELSTLLESAGLYSGTASVLAHDLVAKPMTEDDRFKFIITVAAGSIFHFTEDINKIVPPSDQKLLKFLSLLFGLLMVKWGVSEAVAESEKLRDVIASDCYISFCRFKKKEKEGTYLRVRLDNSKYFTKRLRLISETARIGQTVRLYLRLRSETRTGNVNLTETLKKYNIKFDERTLERHSDFFNPQFNNQVRDCHVSSVITMSTNYEAEAVRD</sequence>
<evidence type="ECO:0000256" key="24">
    <source>
        <dbReference type="ARBA" id="ARBA00047332"/>
    </source>
</evidence>
<evidence type="ECO:0000256" key="8">
    <source>
        <dbReference type="ARBA" id="ARBA00022679"/>
    </source>
</evidence>
<evidence type="ECO:0000256" key="18">
    <source>
        <dbReference type="ARBA" id="ARBA00023268"/>
    </source>
</evidence>
<evidence type="ECO:0000256" key="6">
    <source>
        <dbReference type="ARBA" id="ARBA00022603"/>
    </source>
</evidence>
<evidence type="ECO:0000256" key="14">
    <source>
        <dbReference type="ARBA" id="ARBA00022844"/>
    </source>
</evidence>
<keyword evidence="5 29" id="KW-0696">RNA-directed RNA polymerase</keyword>
<reference evidence="29" key="1">
    <citation type="journal article" date="2018" name="Mol. Ecol.">
        <title>Virus-virus interactions and host ecology are associated with RNA virome structure in wild birds.</title>
        <authorList>
            <person name="Wille M."/>
            <person name="Eden J.S."/>
            <person name="Shi M."/>
            <person name="Klaassen M."/>
            <person name="Hurt A.C."/>
            <person name="Holmes E.C."/>
        </authorList>
    </citation>
    <scope>NUCLEOTIDE SEQUENCE</scope>
    <source>
        <strain evidence="29">MW23</strain>
    </source>
</reference>
<gene>
    <name evidence="29" type="primary">L</name>
</gene>
<keyword evidence="11" id="KW-0547">Nucleotide-binding</keyword>
<evidence type="ECO:0000256" key="5">
    <source>
        <dbReference type="ARBA" id="ARBA00022484"/>
    </source>
</evidence>
<dbReference type="InterPro" id="IPR039530">
    <property type="entry name" value="L_methyltransferase_rhabdo"/>
</dbReference>
<evidence type="ECO:0000256" key="15">
    <source>
        <dbReference type="ARBA" id="ARBA00022953"/>
    </source>
</evidence>
<evidence type="ECO:0000256" key="4">
    <source>
        <dbReference type="ARBA" id="ARBA00012582"/>
    </source>
</evidence>
<keyword evidence="16" id="KW-0506">mRNA capping</keyword>
<keyword evidence="8" id="KW-0808">Transferase</keyword>
<dbReference type="EC" id="2.7.7.48" evidence="3"/>
<dbReference type="EC" id="2.7.7.88" evidence="4"/>
<evidence type="ECO:0000313" key="29">
    <source>
        <dbReference type="EMBL" id="AXF38662.1"/>
    </source>
</evidence>
<feature type="domain" description="RdRp catalytic" evidence="27">
    <location>
        <begin position="593"/>
        <end position="780"/>
    </location>
</feature>
<dbReference type="Pfam" id="PF14318">
    <property type="entry name" value="Mononeg_mRNAcap"/>
    <property type="match status" value="1"/>
</dbReference>
<dbReference type="PROSITE" id="PS51590">
    <property type="entry name" value="SAM_MT_MNV_L"/>
    <property type="match status" value="1"/>
</dbReference>
<keyword evidence="6" id="KW-0489">Methyltransferase</keyword>
<keyword evidence="9" id="KW-0949">S-adenosyl-L-methionine</keyword>
<evidence type="ECO:0000256" key="7">
    <source>
        <dbReference type="ARBA" id="ARBA00022664"/>
    </source>
</evidence>
<evidence type="ECO:0000256" key="3">
    <source>
        <dbReference type="ARBA" id="ARBA00012494"/>
    </source>
</evidence>
<evidence type="ECO:0000256" key="11">
    <source>
        <dbReference type="ARBA" id="ARBA00022741"/>
    </source>
</evidence>
<evidence type="ECO:0000256" key="25">
    <source>
        <dbReference type="ARBA" id="ARBA00047370"/>
    </source>
</evidence>
<comment type="catalytic activity">
    <reaction evidence="19">
        <text>a 5'-end triphospho-adenylyl-adenylyl-cytidylyl-adenosine in mRNA + GDP + H(+) = a 5'-end (5'-triphosphoguanosine)-adenylyl-adenylyl-cytidylyl-adenosine in mRNA + diphosphate</text>
        <dbReference type="Rhea" id="RHEA:65436"/>
        <dbReference type="Rhea" id="RHEA-COMP:16797"/>
        <dbReference type="Rhea" id="RHEA-COMP:16799"/>
        <dbReference type="ChEBI" id="CHEBI:15378"/>
        <dbReference type="ChEBI" id="CHEBI:33019"/>
        <dbReference type="ChEBI" id="CHEBI:58189"/>
        <dbReference type="ChEBI" id="CHEBI:156484"/>
        <dbReference type="ChEBI" id="CHEBI:156503"/>
        <dbReference type="EC" id="2.7.7.88"/>
    </reaction>
</comment>
<keyword evidence="18" id="KW-0511">Multifunctional enzyme</keyword>
<dbReference type="GO" id="GO:0030430">
    <property type="term" value="C:host cell cytoplasm"/>
    <property type="evidence" value="ECO:0007669"/>
    <property type="project" value="UniProtKB-SubCell"/>
</dbReference>
<evidence type="ECO:0000256" key="16">
    <source>
        <dbReference type="ARBA" id="ARBA00023042"/>
    </source>
</evidence>
<dbReference type="InterPro" id="IPR026890">
    <property type="entry name" value="Mononeg_mRNAcap"/>
</dbReference>
<dbReference type="GO" id="GO:0044423">
    <property type="term" value="C:virion component"/>
    <property type="evidence" value="ECO:0007669"/>
    <property type="project" value="UniProtKB-KW"/>
</dbReference>
<comment type="catalytic activity">
    <reaction evidence="20">
        <text>a 5'-end (5'-triphosphoguanosine)-(2'-O-methyladenylyl)-adenylyl-cytidylyl-adenosine in mRNA + S-adenosyl-L-methionine = a 5'-end (N(7)-methyl 5'-triphosphoguanosine)-(2'-O-methyladenylyl)-adenylyl-cytidylyl-adenosine in mRNA + S-adenosyl-L-homocysteine</text>
        <dbReference type="Rhea" id="RHEA:65440"/>
        <dbReference type="Rhea" id="RHEA-COMP:16798"/>
        <dbReference type="Rhea" id="RHEA-COMP:16801"/>
        <dbReference type="ChEBI" id="CHEBI:57856"/>
        <dbReference type="ChEBI" id="CHEBI:59789"/>
        <dbReference type="ChEBI" id="CHEBI:156482"/>
        <dbReference type="ChEBI" id="CHEBI:156483"/>
    </reaction>
</comment>
<feature type="domain" description="Mononegavirus-type SAM-dependent 2'-O-MTase" evidence="28">
    <location>
        <begin position="1643"/>
        <end position="1840"/>
    </location>
</feature>
<evidence type="ECO:0000256" key="1">
    <source>
        <dbReference type="ARBA" id="ARBA00004192"/>
    </source>
</evidence>
<dbReference type="Pfam" id="PF00946">
    <property type="entry name" value="Mononeg_RNA_pol"/>
    <property type="match status" value="1"/>
</dbReference>
<dbReference type="Pfam" id="PF14314">
    <property type="entry name" value="Methyltrans_Mon_2nd"/>
    <property type="match status" value="1"/>
</dbReference>
<dbReference type="InterPro" id="IPR014023">
    <property type="entry name" value="Mononeg_RNA_pol_cat"/>
</dbReference>
<evidence type="ECO:0000256" key="13">
    <source>
        <dbReference type="ARBA" id="ARBA00022840"/>
    </source>
</evidence>
<evidence type="ECO:0000256" key="2">
    <source>
        <dbReference type="ARBA" id="ARBA00004328"/>
    </source>
</evidence>
<dbReference type="Pfam" id="PF21080">
    <property type="entry name" value="Methyltrans_Mon_1st"/>
    <property type="match status" value="1"/>
</dbReference>
<organism evidence="29">
    <name type="scientific">Duck rhabdovirus</name>
    <dbReference type="NCBI Taxonomy" id="2212761"/>
    <lineage>
        <taxon>Viruses</taxon>
        <taxon>Riboviria</taxon>
        <taxon>Orthornavirae</taxon>
        <taxon>Negarnaviricota</taxon>
        <taxon>Haploviricotina</taxon>
        <taxon>Monjiviricetes</taxon>
        <taxon>Mononegavirales</taxon>
        <taxon>Rhabdoviridae</taxon>
    </lineage>
</organism>
<evidence type="ECO:0000256" key="26">
    <source>
        <dbReference type="ARBA" id="ARBA00048548"/>
    </source>
</evidence>
<comment type="catalytic activity">
    <reaction evidence="24">
        <text>a 5'-end (5'-triphosphoguanosine)-adenylyl-adenylyl-cytidylyl-adenosine in mRNA + S-adenosyl-L-methionine = a 5'-end (5'-triphosphoguanosine)-(2'-O-methyladenylyl)-adenylyl-cytidylyl-adenosine in mRNA + S-adenosyl-L-homocysteine + H(+)</text>
        <dbReference type="Rhea" id="RHEA:65380"/>
        <dbReference type="Rhea" id="RHEA-COMP:16797"/>
        <dbReference type="Rhea" id="RHEA-COMP:16801"/>
        <dbReference type="ChEBI" id="CHEBI:15378"/>
        <dbReference type="ChEBI" id="CHEBI:57856"/>
        <dbReference type="ChEBI" id="CHEBI:59789"/>
        <dbReference type="ChEBI" id="CHEBI:156482"/>
        <dbReference type="ChEBI" id="CHEBI:156484"/>
    </reaction>
</comment>
<evidence type="ECO:0000259" key="27">
    <source>
        <dbReference type="PROSITE" id="PS50526"/>
    </source>
</evidence>
<keyword evidence="15" id="KW-0693">Viral RNA replication</keyword>
<dbReference type="EC" id="2.1.1.375" evidence="21"/>
<comment type="subcellular location">
    <subcellularLocation>
        <location evidence="1">Host cytoplasm</location>
    </subcellularLocation>
    <subcellularLocation>
        <location evidence="2">Virion</location>
    </subcellularLocation>
</comment>
<accession>A0A3G1RPC3</accession>
<keyword evidence="17" id="KW-1035">Host cytoplasm</keyword>
<dbReference type="EMBL" id="MH453812">
    <property type="protein sequence ID" value="AXF38662.1"/>
    <property type="molecule type" value="Viral_cRNA"/>
</dbReference>
<evidence type="ECO:0000256" key="9">
    <source>
        <dbReference type="ARBA" id="ARBA00022691"/>
    </source>
</evidence>
<comment type="catalytic activity">
    <reaction evidence="25">
        <text>a 5'-end (5'-triphosphoguanosine)-adenylyl-adenylyl-cytidylyl-adenosine in mRNA + 2 S-adenosyl-L-methionine = a 5'-end (N(7)-methyl 5'-triphosphoguanosine)-(2'-O-methyladenylyl)-adenylyl-cytidylyl-adenosine in mRNA + 2 S-adenosyl-L-homocysteine + H(+)</text>
        <dbReference type="Rhea" id="RHEA:65376"/>
        <dbReference type="Rhea" id="RHEA-COMP:16797"/>
        <dbReference type="Rhea" id="RHEA-COMP:16798"/>
        <dbReference type="ChEBI" id="CHEBI:15378"/>
        <dbReference type="ChEBI" id="CHEBI:57856"/>
        <dbReference type="ChEBI" id="CHEBI:59789"/>
        <dbReference type="ChEBI" id="CHEBI:156483"/>
        <dbReference type="ChEBI" id="CHEBI:156484"/>
        <dbReference type="EC" id="2.1.1.375"/>
    </reaction>
</comment>
<keyword evidence="7" id="KW-0507">mRNA processing</keyword>
<dbReference type="NCBIfam" id="TIGR04198">
    <property type="entry name" value="paramyx_RNAcap"/>
    <property type="match status" value="1"/>
</dbReference>
<evidence type="ECO:0000256" key="12">
    <source>
        <dbReference type="ARBA" id="ARBA00022801"/>
    </source>
</evidence>
<evidence type="ECO:0000259" key="28">
    <source>
        <dbReference type="PROSITE" id="PS51590"/>
    </source>
</evidence>
<evidence type="ECO:0000256" key="21">
    <source>
        <dbReference type="ARBA" id="ARBA00026099"/>
    </source>
</evidence>
<evidence type="ECO:0000256" key="22">
    <source>
        <dbReference type="ARBA" id="ARBA00030436"/>
    </source>
</evidence>
<keyword evidence="14" id="KW-0946">Virion</keyword>
<keyword evidence="13" id="KW-0067">ATP-binding</keyword>
<dbReference type="PROSITE" id="PS50526">
    <property type="entry name" value="RDRP_SSRNA_NEG_NONSEG"/>
    <property type="match status" value="1"/>
</dbReference>
<keyword evidence="12" id="KW-0378">Hydrolase</keyword>
<dbReference type="GO" id="GO:0005524">
    <property type="term" value="F:ATP binding"/>
    <property type="evidence" value="ECO:0007669"/>
    <property type="project" value="UniProtKB-KW"/>
</dbReference>
<dbReference type="GO" id="GO:0003968">
    <property type="term" value="F:RNA-directed RNA polymerase activity"/>
    <property type="evidence" value="ECO:0007669"/>
    <property type="project" value="UniProtKB-KW"/>
</dbReference>
<dbReference type="InterPro" id="IPR048397">
    <property type="entry name" value="Methyltrans_Mon_CD"/>
</dbReference>
<evidence type="ECO:0000256" key="19">
    <source>
        <dbReference type="ARBA" id="ARBA00024494"/>
    </source>
</evidence>
<name>A0A3G1RPC3_9RHAB</name>
<dbReference type="GO" id="GO:0004482">
    <property type="term" value="F:mRNA 5'-cap (guanine-N7-)-methyltransferase activity"/>
    <property type="evidence" value="ECO:0007669"/>
    <property type="project" value="InterPro"/>
</dbReference>
<evidence type="ECO:0000256" key="20">
    <source>
        <dbReference type="ARBA" id="ARBA00024499"/>
    </source>
</evidence>